<dbReference type="AlphaFoldDB" id="A0A1D3TNF6"/>
<gene>
    <name evidence="1" type="ORF">SAMN05421730_100199</name>
</gene>
<dbReference type="RefSeq" id="WP_091228594.1">
    <property type="nucleotide sequence ID" value="NZ_FMKA01000001.1"/>
</dbReference>
<sequence>MNEKIDKLLKGEMENHIMPFLWIHGESEETYRRMVKAIYEANIRAFCVEARPHKEFCKEQWWKDMDIILDEAEKRSMKVWILDDKHFPTGYANGGVEKAPIEQRRQNIFHRQIRVTGGKKIRLKLNRYIHPKNNYDLMSYIMLLYGNEMRLPKKYGKDVLLSCTAYGKHGYVDLSEHIQKGMLEWEAAEGEWTIEILSLSNNTGMHRSYINMMDRKSCRIQIDEVYEPHYAHYKDKFGTVIAGFFSDEPELGNYNYCKHYNYLGIEQDLPFSRELAKMLKEKLGADWKSQLPLLWNNDYDREVAARVRYIYMDCVTRLVEKDFSLQIGQWCRERGVEYIGHVIEDNNQHARTSTSLGHFFRGLKHQTMAGIDDIGGQVCPGGEDSLTKNIMGYQNDGEFYHYALGRLGASLGALNPNMKGRTMCEIFGNYGWSEGVRLEKYLVDHFMVRGINYFVPHAFSSKAYPDKDCPPHFYAHGNNPQYRHFGELMNYTNRICNLISGGQEVVQAAILYHGEAEWTGKCMLMQKPARILADNQIGFHFVPSDVFSEQEFYKTELGKVLTVNGRKHQLLIVPYAQFITSEAAEGMIKLQEAGCPVVFIDGLPEGICTGEELPKQIAACKVVSLDNLLDYLKQQKLGNIVIQPADNRIRCMHYQGEEEIFYLFNEGKEIYSGTLQLPVHGQLYGYDAWNNSLFRLEPADGDGKVKVEIAPSKSMLILKGAREGQQLPAPASGKGRRHALKKFRQSVCRSIDYPKFTSHHDIEKLESYHLTDKKFSGFIRYETSIMLEKFRKVQIEITDAYEGVEVFVNGQSAGIQVVPSFLFDITGLCRTGKNEIAIEVATTLERERGNTKKGAATGITGEVNMILD</sequence>
<proteinExistence type="predicted"/>
<dbReference type="PANTHER" id="PTHR36848:SF2">
    <property type="entry name" value="SECRETED PROTEIN"/>
    <property type="match status" value="1"/>
</dbReference>
<evidence type="ECO:0008006" key="3">
    <source>
        <dbReference type="Google" id="ProtNLM"/>
    </source>
</evidence>
<accession>A0A1D3TNF6</accession>
<dbReference type="OrthoDB" id="9761519at2"/>
<evidence type="ECO:0000313" key="2">
    <source>
        <dbReference type="Proteomes" id="UP000199315"/>
    </source>
</evidence>
<dbReference type="PANTHER" id="PTHR36848">
    <property type="entry name" value="DNA-BINDING PROTEIN (PUTATIVE SECRETED PROTEIN)-RELATED"/>
    <property type="match status" value="1"/>
</dbReference>
<organism evidence="1 2">
    <name type="scientific">Anaerobium acetethylicum</name>
    <dbReference type="NCBI Taxonomy" id="1619234"/>
    <lineage>
        <taxon>Bacteria</taxon>
        <taxon>Bacillati</taxon>
        <taxon>Bacillota</taxon>
        <taxon>Clostridia</taxon>
        <taxon>Lachnospirales</taxon>
        <taxon>Lachnospiraceae</taxon>
        <taxon>Anaerobium</taxon>
    </lineage>
</organism>
<dbReference type="Proteomes" id="UP000199315">
    <property type="component" value="Unassembled WGS sequence"/>
</dbReference>
<name>A0A1D3TNF6_9FIRM</name>
<keyword evidence="2" id="KW-1185">Reference proteome</keyword>
<dbReference type="InterPro" id="IPR008979">
    <property type="entry name" value="Galactose-bd-like_sf"/>
</dbReference>
<evidence type="ECO:0000313" key="1">
    <source>
        <dbReference type="EMBL" id="SCP94854.1"/>
    </source>
</evidence>
<dbReference type="EMBL" id="FMKA01000001">
    <property type="protein sequence ID" value="SCP94854.1"/>
    <property type="molecule type" value="Genomic_DNA"/>
</dbReference>
<protein>
    <recommendedName>
        <fullName evidence="3">Alpha-L-rhamnosidase</fullName>
    </recommendedName>
</protein>
<dbReference type="SUPFAM" id="SSF49785">
    <property type="entry name" value="Galactose-binding domain-like"/>
    <property type="match status" value="1"/>
</dbReference>
<dbReference type="InterPro" id="IPR053161">
    <property type="entry name" value="Ulvan_degrading_GH"/>
</dbReference>
<reference evidence="1 2" key="1">
    <citation type="submission" date="2016-09" db="EMBL/GenBank/DDBJ databases">
        <authorList>
            <person name="Capua I."/>
            <person name="De Benedictis P."/>
            <person name="Joannis T."/>
            <person name="Lombin L.H."/>
            <person name="Cattoli G."/>
        </authorList>
    </citation>
    <scope>NUCLEOTIDE SEQUENCE [LARGE SCALE GENOMIC DNA]</scope>
    <source>
        <strain evidence="1 2">GluBS11</strain>
    </source>
</reference>
<dbReference type="STRING" id="1619234.SAMN05421730_100199"/>
<dbReference type="Gene3D" id="2.60.120.260">
    <property type="entry name" value="Galactose-binding domain-like"/>
    <property type="match status" value="1"/>
</dbReference>